<dbReference type="Proteomes" id="UP001152803">
    <property type="component" value="Unassembled WGS sequence"/>
</dbReference>
<organism evidence="2 3">
    <name type="scientific">Conger conger</name>
    <name type="common">Conger eel</name>
    <name type="synonym">Muraena conger</name>
    <dbReference type="NCBI Taxonomy" id="82655"/>
    <lineage>
        <taxon>Eukaryota</taxon>
        <taxon>Metazoa</taxon>
        <taxon>Chordata</taxon>
        <taxon>Craniata</taxon>
        <taxon>Vertebrata</taxon>
        <taxon>Euteleostomi</taxon>
        <taxon>Actinopterygii</taxon>
        <taxon>Neopterygii</taxon>
        <taxon>Teleostei</taxon>
        <taxon>Anguilliformes</taxon>
        <taxon>Congridae</taxon>
        <taxon>Conger</taxon>
    </lineage>
</organism>
<feature type="region of interest" description="Disordered" evidence="1">
    <location>
        <begin position="72"/>
        <end position="149"/>
    </location>
</feature>
<evidence type="ECO:0000256" key="1">
    <source>
        <dbReference type="SAM" id="MobiDB-lite"/>
    </source>
</evidence>
<comment type="caution">
    <text evidence="2">The sequence shown here is derived from an EMBL/GenBank/DDBJ whole genome shotgun (WGS) entry which is preliminary data.</text>
</comment>
<accession>A0A9Q1DE43</accession>
<reference evidence="2" key="1">
    <citation type="journal article" date="2023" name="Science">
        <title>Genome structures resolve the early diversification of teleost fishes.</title>
        <authorList>
            <person name="Parey E."/>
            <person name="Louis A."/>
            <person name="Montfort J."/>
            <person name="Bouchez O."/>
            <person name="Roques C."/>
            <person name="Iampietro C."/>
            <person name="Lluch J."/>
            <person name="Castinel A."/>
            <person name="Donnadieu C."/>
            <person name="Desvignes T."/>
            <person name="Floi Bucao C."/>
            <person name="Jouanno E."/>
            <person name="Wen M."/>
            <person name="Mejri S."/>
            <person name="Dirks R."/>
            <person name="Jansen H."/>
            <person name="Henkel C."/>
            <person name="Chen W.J."/>
            <person name="Zahm M."/>
            <person name="Cabau C."/>
            <person name="Klopp C."/>
            <person name="Thompson A.W."/>
            <person name="Robinson-Rechavi M."/>
            <person name="Braasch I."/>
            <person name="Lecointre G."/>
            <person name="Bobe J."/>
            <person name="Postlethwait J.H."/>
            <person name="Berthelot C."/>
            <person name="Roest Crollius H."/>
            <person name="Guiguen Y."/>
        </authorList>
    </citation>
    <scope>NUCLEOTIDE SEQUENCE</scope>
    <source>
        <strain evidence="2">Concon-B</strain>
    </source>
</reference>
<dbReference type="AlphaFoldDB" id="A0A9Q1DE43"/>
<name>A0A9Q1DE43_CONCO</name>
<keyword evidence="3" id="KW-1185">Reference proteome</keyword>
<evidence type="ECO:0000313" key="3">
    <source>
        <dbReference type="Proteomes" id="UP001152803"/>
    </source>
</evidence>
<gene>
    <name evidence="2" type="ORF">COCON_G00131950</name>
</gene>
<evidence type="ECO:0000313" key="2">
    <source>
        <dbReference type="EMBL" id="KAJ8268023.1"/>
    </source>
</evidence>
<protein>
    <submittedName>
        <fullName evidence="2">Uncharacterized protein</fullName>
    </submittedName>
</protein>
<sequence>MEPADPTPWDMAHDTSIHLARMWRLEQITAIQAKLLGPGYIQLPFPSLLHPPTPLLTRRPEPHQFQLPFRPQYLNLDPEPRLPEDCPSPGSEPRRPEDCPSPGSEPLLPGEAPSPGSEPRLPEDCPYPGSEPRLPEDCARDPLFAPSTL</sequence>
<proteinExistence type="predicted"/>
<dbReference type="EMBL" id="JAFJMO010000009">
    <property type="protein sequence ID" value="KAJ8268023.1"/>
    <property type="molecule type" value="Genomic_DNA"/>
</dbReference>